<reference evidence="2 3" key="1">
    <citation type="journal article" date="2016" name="Nat. Commun.">
        <title>Thousands of microbial genomes shed light on interconnected biogeochemical processes in an aquifer system.</title>
        <authorList>
            <person name="Anantharaman K."/>
            <person name="Brown C.T."/>
            <person name="Hug L.A."/>
            <person name="Sharon I."/>
            <person name="Castelle C.J."/>
            <person name="Probst A.J."/>
            <person name="Thomas B.C."/>
            <person name="Singh A."/>
            <person name="Wilkins M.J."/>
            <person name="Karaoz U."/>
            <person name="Brodie E.L."/>
            <person name="Williams K.H."/>
            <person name="Hubbard S.S."/>
            <person name="Banfield J.F."/>
        </authorList>
    </citation>
    <scope>NUCLEOTIDE SEQUENCE [LARGE SCALE GENOMIC DNA]</scope>
</reference>
<evidence type="ECO:0008006" key="4">
    <source>
        <dbReference type="Google" id="ProtNLM"/>
    </source>
</evidence>
<organism evidence="2 3">
    <name type="scientific">Candidatus Wallbacteria bacterium GWC2_49_35</name>
    <dbReference type="NCBI Taxonomy" id="1817813"/>
    <lineage>
        <taxon>Bacteria</taxon>
        <taxon>Candidatus Walliibacteriota</taxon>
    </lineage>
</organism>
<evidence type="ECO:0000256" key="1">
    <source>
        <dbReference type="SAM" id="SignalP"/>
    </source>
</evidence>
<name>A0A1F7WGZ3_9BACT</name>
<sequence length="643" mass="70962">MYNYTMIDKIFKQFIKIALISTILLALPASSVTPALAWSTYTHAAASAEAFSEFPSLLPQAVFSSSLPDITTNFISPATKDEFYKIFHGENFYKASLKLLAKLDKSRDKTMICNIYGYLSHAAADKTAHEQSGYANSKKTFGVKHELDHYVAYLFMDMICYYDYFYGYNSRFGKFVPNVDLSLIKAALDEYNSLTGENAGFDKASFAKKEILFKAGIAVQKAIFDILIDDNPELFEQARSFYSDYYLGVNGAGGFYEAVAAVKDNVAGGGGIKLSENAVKSFVDKQISDITYIGMQFASAIAKDSEFLRTSKFTSGRLEGLVSKFFESKSKSTQSMGKFLSALLLKKGLTYEEIIDYTDGVGADAAKKSEKSKKYRSAYKKLKEPRWYSFIPGTDSKEKREYIDAFVDYQKEMTESEISGAGLSPAQAAAFRNAQHKRLSAYREAYLSSKLDPIKYIAKKAASDAAFENAGAARSLASAQRAPNAPAGLHAKVRALIDKNVKYQKRAAGRKFGEKIMNPLKYFYEKQYSAAADLNNVELEKLAALFKTSAAIAASGAAPVESASTVVETPLAISSGLTGETQAGSGSNSSLALMQKAYKDYVEYLKSNDPGDERVRKELDLRLKKYIIYKSTYEKSLSGSKLK</sequence>
<dbReference type="STRING" id="1817813.A2008_05910"/>
<dbReference type="EMBL" id="MGFH01000223">
    <property type="protein sequence ID" value="OGM01827.1"/>
    <property type="molecule type" value="Genomic_DNA"/>
</dbReference>
<proteinExistence type="predicted"/>
<dbReference type="AlphaFoldDB" id="A0A1F7WGZ3"/>
<accession>A0A1F7WGZ3</accession>
<feature type="signal peptide" evidence="1">
    <location>
        <begin position="1"/>
        <end position="37"/>
    </location>
</feature>
<dbReference type="Proteomes" id="UP000178735">
    <property type="component" value="Unassembled WGS sequence"/>
</dbReference>
<gene>
    <name evidence="2" type="ORF">A2008_05910</name>
</gene>
<evidence type="ECO:0000313" key="3">
    <source>
        <dbReference type="Proteomes" id="UP000178735"/>
    </source>
</evidence>
<keyword evidence="1" id="KW-0732">Signal</keyword>
<protein>
    <recommendedName>
        <fullName evidence="4">Phospholipase C/D domain-containing protein</fullName>
    </recommendedName>
</protein>
<comment type="caution">
    <text evidence="2">The sequence shown here is derived from an EMBL/GenBank/DDBJ whole genome shotgun (WGS) entry which is preliminary data.</text>
</comment>
<evidence type="ECO:0000313" key="2">
    <source>
        <dbReference type="EMBL" id="OGM01827.1"/>
    </source>
</evidence>
<feature type="chain" id="PRO_5009533420" description="Phospholipase C/D domain-containing protein" evidence="1">
    <location>
        <begin position="38"/>
        <end position="643"/>
    </location>
</feature>